<evidence type="ECO:0000313" key="4">
    <source>
        <dbReference type="Proteomes" id="UP001321481"/>
    </source>
</evidence>
<evidence type="ECO:0000256" key="1">
    <source>
        <dbReference type="SAM" id="MobiDB-lite"/>
    </source>
</evidence>
<evidence type="ECO:0000259" key="2">
    <source>
        <dbReference type="Pfam" id="PF09350"/>
    </source>
</evidence>
<evidence type="ECO:0000313" key="3">
    <source>
        <dbReference type="EMBL" id="MDJ1114593.1"/>
    </source>
</evidence>
<feature type="domain" description="DnaJ homologue subfamily C member 28 conserved" evidence="2">
    <location>
        <begin position="48"/>
        <end position="110"/>
    </location>
</feature>
<comment type="caution">
    <text evidence="3">The sequence shown here is derived from an EMBL/GenBank/DDBJ whole genome shotgun (WGS) entry which is preliminary data.</text>
</comment>
<sequence>MVDDHEATDARLEAARYLVRRDLGDEPEPDAAPSNAGAPTAHERALYVETVIQQAIRRGEFDDLPGAGKPIEGLGTSHDPDWWIRRKIQTEQLSGLGPPALRLRVEHAAFEAHVDAMTRAEDVRAYTEDFTRRVIEARRQLEGGPPVVTPTRDPEAEIAAWRERRAAAASTPPPVEQPPRRRWWRR</sequence>
<organism evidence="3 4">
    <name type="scientific">Microbacterium dauci</name>
    <dbReference type="NCBI Taxonomy" id="3048008"/>
    <lineage>
        <taxon>Bacteria</taxon>
        <taxon>Bacillati</taxon>
        <taxon>Actinomycetota</taxon>
        <taxon>Actinomycetes</taxon>
        <taxon>Micrococcales</taxon>
        <taxon>Microbacteriaceae</taxon>
        <taxon>Microbacterium</taxon>
    </lineage>
</organism>
<feature type="region of interest" description="Disordered" evidence="1">
    <location>
        <begin position="164"/>
        <end position="186"/>
    </location>
</feature>
<dbReference type="Proteomes" id="UP001321481">
    <property type="component" value="Unassembled WGS sequence"/>
</dbReference>
<keyword evidence="4" id="KW-1185">Reference proteome</keyword>
<gene>
    <name evidence="3" type="ORF">QNI14_09015</name>
</gene>
<proteinExistence type="predicted"/>
<reference evidence="3 4" key="1">
    <citation type="submission" date="2023-05" db="EMBL/GenBank/DDBJ databases">
        <title>Microbacterium dauci sp.nov., Isolated from Carrot Rhizosphere Soil.</title>
        <authorList>
            <person name="Xiao Z."/>
            <person name="Zheng J."/>
        </authorList>
    </citation>
    <scope>NUCLEOTIDE SEQUENCE [LARGE SCALE GENOMIC DNA]</scope>
    <source>
        <strain evidence="3 4">LX3-4</strain>
    </source>
</reference>
<dbReference type="RefSeq" id="WP_283716247.1">
    <property type="nucleotide sequence ID" value="NZ_JASJND010000006.1"/>
</dbReference>
<feature type="region of interest" description="Disordered" evidence="1">
    <location>
        <begin position="19"/>
        <end position="42"/>
    </location>
</feature>
<accession>A0ABT6ZEK5</accession>
<name>A0ABT6ZEK5_9MICO</name>
<dbReference type="Pfam" id="PF09350">
    <property type="entry name" value="DJC28_CD"/>
    <property type="match status" value="1"/>
</dbReference>
<dbReference type="InterPro" id="IPR018961">
    <property type="entry name" value="DnaJ_homolog_subfam-C_membr-28"/>
</dbReference>
<dbReference type="EMBL" id="JASJND010000006">
    <property type="protein sequence ID" value="MDJ1114593.1"/>
    <property type="molecule type" value="Genomic_DNA"/>
</dbReference>
<protein>
    <submittedName>
        <fullName evidence="3">DUF1992 domain-containing protein</fullName>
    </submittedName>
</protein>